<dbReference type="Pfam" id="PF06985">
    <property type="entry name" value="HET"/>
    <property type="match status" value="1"/>
</dbReference>
<reference evidence="2 3" key="1">
    <citation type="submission" date="2020-01" db="EMBL/GenBank/DDBJ databases">
        <authorList>
            <consortium name="DOE Joint Genome Institute"/>
            <person name="Haridas S."/>
            <person name="Albert R."/>
            <person name="Binder M."/>
            <person name="Bloem J."/>
            <person name="Labutti K."/>
            <person name="Salamov A."/>
            <person name="Andreopoulos B."/>
            <person name="Baker S.E."/>
            <person name="Barry K."/>
            <person name="Bills G."/>
            <person name="Bluhm B.H."/>
            <person name="Cannon C."/>
            <person name="Castanera R."/>
            <person name="Culley D.E."/>
            <person name="Daum C."/>
            <person name="Ezra D."/>
            <person name="Gonzalez J.B."/>
            <person name="Henrissat B."/>
            <person name="Kuo A."/>
            <person name="Liang C."/>
            <person name="Lipzen A."/>
            <person name="Lutzoni F."/>
            <person name="Magnuson J."/>
            <person name="Mondo S."/>
            <person name="Nolan M."/>
            <person name="Ohm R."/>
            <person name="Pangilinan J."/>
            <person name="Park H.-J.H."/>
            <person name="Ramirez L."/>
            <person name="Alfaro M."/>
            <person name="Sun H."/>
            <person name="Tritt A."/>
            <person name="Yoshinaga Y."/>
            <person name="Zwiers L.-H.L."/>
            <person name="Turgeon B.G."/>
            <person name="Goodwin S.B."/>
            <person name="Spatafora J.W."/>
            <person name="Crous P.W."/>
            <person name="Grigoriev I.V."/>
        </authorList>
    </citation>
    <scope>NUCLEOTIDE SEQUENCE [LARGE SCALE GENOMIC DNA]</scope>
    <source>
        <strain evidence="2 3">CBS 611.86</strain>
    </source>
</reference>
<gene>
    <name evidence="2" type="ORF">BDV95DRAFT_597010</name>
</gene>
<dbReference type="OrthoDB" id="3486565at2759"/>
<protein>
    <submittedName>
        <fullName evidence="2">Heterokaryon incompatibility protein-domain-containing protein</fullName>
    </submittedName>
</protein>
<sequence length="742" mass="85483">MHMHMHMHKVTLHHKSFHALCHTPRALKLCFLKNLKTGAIAGKYTDSNISSTCPTSVLQDMIIHQTSNYSASANEGQAARWICGNAICCSACSYMLEWREEDYFDLKGLHSTFIEMVECAKTCVLCDYMARKFGLHHVESIKEQLEPTQYPSVYFHATVPYTGRPKEHLRSLQLCSGNRFYSLHRRYFLLYSSQGRAFNRSLWANTEPIDFSARVSTVTHWLSECQALHPKCAEASRFDDRTAARILEVHRVNQQNHIRLVPTDEIGLRDYIVLSHCWGKVPMDCKTTRENINDYQTSVDYACLPKTFQEAILITIALNIRHIWIDSLCVIQNSPDDWERESAKMASIFRNATLTISASSASNSQEGCGTSSVFDPAMHLRRDPRTPGPGPSLISLRFDHIEDARNDPATKALSRRGRPVNERAWIFQEKQLSRRILHTTPEEFSWQCSTHAETEDGTHHSYETSANDDSQAFPVLSSYNEDGHYLRYHMCKIWWDWVGDYVERKLTIPSDNYAALAGVIAFYQNKSSDEPLVGLWKRDLHIHLAWYAWETRGLWRPELTRRPSWSWMTYPHTHVTIQSTMGWEMCDLLDEPPTSPKHRRITHAVELLDHDIRWTGQPLTSAPSHGTLTLHGLLHQLPRPVLDYNGRSPERLNLDPDMQQTLQDRQVFTVMTLFAYTKRTIFDNNTNNTNDIIVAVYLIVEPTGRGEEEYRRAGTRTTISELFPRQETSYELPGTYQTITLV</sequence>
<proteinExistence type="predicted"/>
<accession>A0A7C8I3W4</accession>
<evidence type="ECO:0000313" key="3">
    <source>
        <dbReference type="Proteomes" id="UP000481861"/>
    </source>
</evidence>
<evidence type="ECO:0000313" key="2">
    <source>
        <dbReference type="EMBL" id="KAF2868686.1"/>
    </source>
</evidence>
<dbReference type="AlphaFoldDB" id="A0A7C8I3W4"/>
<comment type="caution">
    <text evidence="2">The sequence shown here is derived from an EMBL/GenBank/DDBJ whole genome shotgun (WGS) entry which is preliminary data.</text>
</comment>
<name>A0A7C8I3W4_9PLEO</name>
<evidence type="ECO:0000259" key="1">
    <source>
        <dbReference type="Pfam" id="PF06985"/>
    </source>
</evidence>
<feature type="domain" description="Heterokaryon incompatibility" evidence="1">
    <location>
        <begin position="271"/>
        <end position="429"/>
    </location>
</feature>
<dbReference type="EMBL" id="JAADJZ010000018">
    <property type="protein sequence ID" value="KAF2868686.1"/>
    <property type="molecule type" value="Genomic_DNA"/>
</dbReference>
<dbReference type="Proteomes" id="UP000481861">
    <property type="component" value="Unassembled WGS sequence"/>
</dbReference>
<organism evidence="2 3">
    <name type="scientific">Massariosphaeria phaeospora</name>
    <dbReference type="NCBI Taxonomy" id="100035"/>
    <lineage>
        <taxon>Eukaryota</taxon>
        <taxon>Fungi</taxon>
        <taxon>Dikarya</taxon>
        <taxon>Ascomycota</taxon>
        <taxon>Pezizomycotina</taxon>
        <taxon>Dothideomycetes</taxon>
        <taxon>Pleosporomycetidae</taxon>
        <taxon>Pleosporales</taxon>
        <taxon>Pleosporales incertae sedis</taxon>
        <taxon>Massariosphaeria</taxon>
    </lineage>
</organism>
<keyword evidence="3" id="KW-1185">Reference proteome</keyword>
<dbReference type="InterPro" id="IPR010730">
    <property type="entry name" value="HET"/>
</dbReference>
<dbReference type="PANTHER" id="PTHR33112">
    <property type="entry name" value="DOMAIN PROTEIN, PUTATIVE-RELATED"/>
    <property type="match status" value="1"/>
</dbReference>
<dbReference type="PANTHER" id="PTHR33112:SF10">
    <property type="entry name" value="TOL"/>
    <property type="match status" value="1"/>
</dbReference>